<keyword evidence="5" id="KW-0391">Immunity</keyword>
<reference evidence="7" key="3">
    <citation type="submission" date="2025-09" db="UniProtKB">
        <authorList>
            <consortium name="Ensembl"/>
        </authorList>
    </citation>
    <scope>IDENTIFICATION</scope>
</reference>
<dbReference type="Gene3D" id="2.60.40.10">
    <property type="entry name" value="Immunoglobulins"/>
    <property type="match status" value="1"/>
</dbReference>
<protein>
    <recommendedName>
        <fullName evidence="6">Ig-like domain-containing protein</fullName>
    </recommendedName>
</protein>
<dbReference type="SMART" id="SM00409">
    <property type="entry name" value="IG"/>
    <property type="match status" value="1"/>
</dbReference>
<dbReference type="InterPro" id="IPR051287">
    <property type="entry name" value="TCR_variable_region"/>
</dbReference>
<keyword evidence="3" id="KW-0675">Receptor</keyword>
<dbReference type="SUPFAM" id="SSF48726">
    <property type="entry name" value="Immunoglobulin"/>
    <property type="match status" value="1"/>
</dbReference>
<evidence type="ECO:0000313" key="8">
    <source>
        <dbReference type="Proteomes" id="UP000694397"/>
    </source>
</evidence>
<evidence type="ECO:0000256" key="5">
    <source>
        <dbReference type="ARBA" id="ARBA00043266"/>
    </source>
</evidence>
<evidence type="ECO:0000256" key="2">
    <source>
        <dbReference type="ARBA" id="ARBA00023130"/>
    </source>
</evidence>
<dbReference type="InterPro" id="IPR036179">
    <property type="entry name" value="Ig-like_dom_sf"/>
</dbReference>
<organism evidence="7 8">
    <name type="scientific">Scleropages formosus</name>
    <name type="common">Asian bonytongue</name>
    <name type="synonym">Osteoglossum formosum</name>
    <dbReference type="NCBI Taxonomy" id="113540"/>
    <lineage>
        <taxon>Eukaryota</taxon>
        <taxon>Metazoa</taxon>
        <taxon>Chordata</taxon>
        <taxon>Craniata</taxon>
        <taxon>Vertebrata</taxon>
        <taxon>Euteleostomi</taxon>
        <taxon>Actinopterygii</taxon>
        <taxon>Neopterygii</taxon>
        <taxon>Teleostei</taxon>
        <taxon>Osteoglossocephala</taxon>
        <taxon>Osteoglossomorpha</taxon>
        <taxon>Osteoglossiformes</taxon>
        <taxon>Osteoglossidae</taxon>
        <taxon>Scleropages</taxon>
    </lineage>
</organism>
<name>A0A8C9T0T4_SCLFO</name>
<proteinExistence type="predicted"/>
<reference evidence="7 8" key="1">
    <citation type="submission" date="2019-04" db="EMBL/GenBank/DDBJ databases">
        <authorList>
            <consortium name="Wellcome Sanger Institute Data Sharing"/>
        </authorList>
    </citation>
    <scope>NUCLEOTIDE SEQUENCE [LARGE SCALE GENOMIC DNA]</scope>
</reference>
<dbReference type="GeneTree" id="ENSGT00940000171353"/>
<evidence type="ECO:0000256" key="1">
    <source>
        <dbReference type="ARBA" id="ARBA00022729"/>
    </source>
</evidence>
<dbReference type="GO" id="GO:0002250">
    <property type="term" value="P:adaptive immune response"/>
    <property type="evidence" value="ECO:0007669"/>
    <property type="project" value="UniProtKB-KW"/>
</dbReference>
<evidence type="ECO:0000256" key="4">
    <source>
        <dbReference type="ARBA" id="ARBA00023319"/>
    </source>
</evidence>
<dbReference type="PANTHER" id="PTHR19367">
    <property type="entry name" value="T-CELL RECEPTOR ALPHA CHAIN V REGION"/>
    <property type="match status" value="1"/>
</dbReference>
<dbReference type="OrthoDB" id="9803478at2759"/>
<dbReference type="Ensembl" id="ENSSFOT00015074993.1">
    <property type="protein sequence ID" value="ENSSFOP00015040545.1"/>
    <property type="gene ID" value="ENSSFOG00015030573.1"/>
</dbReference>
<evidence type="ECO:0000256" key="3">
    <source>
        <dbReference type="ARBA" id="ARBA00023170"/>
    </source>
</evidence>
<dbReference type="PANTHER" id="PTHR19367:SF18">
    <property type="entry name" value="T CELL RECEPTOR ALPHA VARIABLE 16"/>
    <property type="match status" value="1"/>
</dbReference>
<dbReference type="InterPro" id="IPR013106">
    <property type="entry name" value="Ig_V-set"/>
</dbReference>
<keyword evidence="4" id="KW-0393">Immunoglobulin domain</keyword>
<dbReference type="InterPro" id="IPR007110">
    <property type="entry name" value="Ig-like_dom"/>
</dbReference>
<accession>A0A8C9T0T4</accession>
<dbReference type="InterPro" id="IPR003599">
    <property type="entry name" value="Ig_sub"/>
</dbReference>
<sequence length="151" mass="17222">RFWIFLGTFFPQTQIGVDADKVKQEPFIYFLEGDKALLTCNHDITNFNSMYWYVQHVNKEPEYIIHGVNEVDSKGRFSMDVDRKGRSTNLSISDTQTEDSAVYYCAVQPTLTALHTALILLVYIELITLRKALCTDLPICTAEHFCCLNGG</sequence>
<keyword evidence="2" id="KW-1064">Adaptive immunity</keyword>
<dbReference type="AlphaFoldDB" id="A0A8C9T0T4"/>
<dbReference type="Pfam" id="PF07686">
    <property type="entry name" value="V-set"/>
    <property type="match status" value="1"/>
</dbReference>
<dbReference type="PROSITE" id="PS50835">
    <property type="entry name" value="IG_LIKE"/>
    <property type="match status" value="1"/>
</dbReference>
<evidence type="ECO:0000259" key="6">
    <source>
        <dbReference type="PROSITE" id="PS50835"/>
    </source>
</evidence>
<keyword evidence="8" id="KW-1185">Reference proteome</keyword>
<dbReference type="Proteomes" id="UP000694397">
    <property type="component" value="Chromosome 25"/>
</dbReference>
<dbReference type="SMART" id="SM00406">
    <property type="entry name" value="IGv"/>
    <property type="match status" value="1"/>
</dbReference>
<feature type="domain" description="Ig-like" evidence="6">
    <location>
        <begin position="11"/>
        <end position="108"/>
    </location>
</feature>
<keyword evidence="5" id="KW-1279">T cell receptor</keyword>
<dbReference type="InterPro" id="IPR013783">
    <property type="entry name" value="Ig-like_fold"/>
</dbReference>
<reference evidence="7" key="2">
    <citation type="submission" date="2025-08" db="UniProtKB">
        <authorList>
            <consortium name="Ensembl"/>
        </authorList>
    </citation>
    <scope>IDENTIFICATION</scope>
</reference>
<keyword evidence="1" id="KW-0732">Signal</keyword>
<evidence type="ECO:0000313" key="7">
    <source>
        <dbReference type="Ensembl" id="ENSSFOP00015040545.1"/>
    </source>
</evidence>
<dbReference type="GO" id="GO:0042101">
    <property type="term" value="C:T cell receptor complex"/>
    <property type="evidence" value="ECO:0007669"/>
    <property type="project" value="UniProtKB-KW"/>
</dbReference>